<keyword evidence="3" id="KW-0687">Ribonucleoprotein</keyword>
<dbReference type="EMBL" id="FQNC01000042">
    <property type="protein sequence ID" value="SGY37714.1"/>
    <property type="molecule type" value="Genomic_DNA"/>
</dbReference>
<accession>A0A2X0MUS0</accession>
<dbReference type="GO" id="GO:0006412">
    <property type="term" value="P:translation"/>
    <property type="evidence" value="ECO:0007669"/>
    <property type="project" value="InterPro"/>
</dbReference>
<keyword evidence="5" id="KW-1185">Reference proteome</keyword>
<dbReference type="InterPro" id="IPR011332">
    <property type="entry name" value="Ribosomal_zn-bd"/>
</dbReference>
<evidence type="ECO:0000256" key="3">
    <source>
        <dbReference type="ARBA" id="ARBA00023274"/>
    </source>
</evidence>
<dbReference type="STRING" id="796604.A0A2X0MUS0"/>
<keyword evidence="2" id="KW-0689">Ribosomal protein</keyword>
<name>A0A2X0MUS0_9BASI</name>
<dbReference type="GO" id="GO:0003735">
    <property type="term" value="F:structural constituent of ribosome"/>
    <property type="evidence" value="ECO:0007669"/>
    <property type="project" value="InterPro"/>
</dbReference>
<dbReference type="Proteomes" id="UP000249464">
    <property type="component" value="Unassembled WGS sequence"/>
</dbReference>
<dbReference type="PANTHER" id="PTHR15238:SF1">
    <property type="entry name" value="LARGE RIBOSOMAL SUBUNIT PROTEIN BL33M"/>
    <property type="match status" value="1"/>
</dbReference>
<dbReference type="InterPro" id="IPR001705">
    <property type="entry name" value="Ribosomal_bL33"/>
</dbReference>
<dbReference type="GO" id="GO:0005737">
    <property type="term" value="C:cytoplasm"/>
    <property type="evidence" value="ECO:0007669"/>
    <property type="project" value="UniProtKB-ARBA"/>
</dbReference>
<dbReference type="SUPFAM" id="SSF57829">
    <property type="entry name" value="Zn-binding ribosomal proteins"/>
    <property type="match status" value="1"/>
</dbReference>
<sequence>MAKAKSRLLTLTEDDELTTRCPSLFHSRTFPSCMRETSVGTGFSYIAKRPRTAEKKLAFMKYDPKARKHVLFMEAKLK</sequence>
<dbReference type="PANTHER" id="PTHR15238">
    <property type="entry name" value="54S RIBOSOMAL PROTEIN L39, MITOCHONDRIAL"/>
    <property type="match status" value="1"/>
</dbReference>
<dbReference type="Gene3D" id="2.20.28.120">
    <property type="entry name" value="Ribosomal protein L33"/>
    <property type="match status" value="1"/>
</dbReference>
<comment type="similarity">
    <text evidence="1">Belongs to the bacterial ribosomal protein bL33 family.</text>
</comment>
<dbReference type="AlphaFoldDB" id="A0A2X0MUS0"/>
<dbReference type="InterPro" id="IPR038584">
    <property type="entry name" value="Ribosomal_bL33_sf"/>
</dbReference>
<dbReference type="GO" id="GO:0015934">
    <property type="term" value="C:large ribosomal subunit"/>
    <property type="evidence" value="ECO:0007669"/>
    <property type="project" value="TreeGrafter"/>
</dbReference>
<evidence type="ECO:0000313" key="4">
    <source>
        <dbReference type="EMBL" id="SGY37714.1"/>
    </source>
</evidence>
<organism evidence="4 5">
    <name type="scientific">Microbotryum silenes-dioicae</name>
    <dbReference type="NCBI Taxonomy" id="796604"/>
    <lineage>
        <taxon>Eukaryota</taxon>
        <taxon>Fungi</taxon>
        <taxon>Dikarya</taxon>
        <taxon>Basidiomycota</taxon>
        <taxon>Pucciniomycotina</taxon>
        <taxon>Microbotryomycetes</taxon>
        <taxon>Microbotryales</taxon>
        <taxon>Microbotryaceae</taxon>
        <taxon>Microbotryum</taxon>
    </lineage>
</organism>
<evidence type="ECO:0000313" key="5">
    <source>
        <dbReference type="Proteomes" id="UP000249464"/>
    </source>
</evidence>
<dbReference type="NCBIfam" id="TIGR01023">
    <property type="entry name" value="rpmG_bact"/>
    <property type="match status" value="1"/>
</dbReference>
<protein>
    <submittedName>
        <fullName evidence="4">BQ5605_C003g01869 protein</fullName>
    </submittedName>
</protein>
<evidence type="ECO:0000256" key="2">
    <source>
        <dbReference type="ARBA" id="ARBA00022980"/>
    </source>
</evidence>
<proteinExistence type="inferred from homology"/>
<reference evidence="4 5" key="1">
    <citation type="submission" date="2016-11" db="EMBL/GenBank/DDBJ databases">
        <authorList>
            <person name="Jaros S."/>
            <person name="Januszkiewicz K."/>
            <person name="Wedrychowicz H."/>
        </authorList>
    </citation>
    <scope>NUCLEOTIDE SEQUENCE [LARGE SCALE GENOMIC DNA]</scope>
</reference>
<gene>
    <name evidence="4" type="primary">BQ5605_C003g01869</name>
    <name evidence="4" type="ORF">BQ5605_C003G01869</name>
</gene>
<dbReference type="Pfam" id="PF00471">
    <property type="entry name" value="Ribosomal_L33"/>
    <property type="match status" value="1"/>
</dbReference>
<evidence type="ECO:0000256" key="1">
    <source>
        <dbReference type="ARBA" id="ARBA00007596"/>
    </source>
</evidence>